<evidence type="ECO:0000256" key="2">
    <source>
        <dbReference type="ARBA" id="ARBA00022692"/>
    </source>
</evidence>
<gene>
    <name evidence="7" type="primary">DGS1_0</name>
    <name evidence="7" type="ORF">CK203_046393</name>
</gene>
<keyword evidence="4" id="KW-0496">Mitochondrion</keyword>
<dbReference type="AlphaFoldDB" id="A0A438I226"/>
<keyword evidence="5 6" id="KW-0472">Membrane</keyword>
<accession>A0A438I226</accession>
<dbReference type="EMBL" id="QGNW01000152">
    <property type="protein sequence ID" value="RVW90757.1"/>
    <property type="molecule type" value="Genomic_DNA"/>
</dbReference>
<proteinExistence type="predicted"/>
<keyword evidence="2 6" id="KW-0812">Transmembrane</keyword>
<comment type="subcellular location">
    <subcellularLocation>
        <location evidence="1">Mitochondrion membrane</location>
        <topology evidence="1">Multi-pass membrane protein</topology>
    </subcellularLocation>
</comment>
<dbReference type="GO" id="GO:0031966">
    <property type="term" value="C:mitochondrial membrane"/>
    <property type="evidence" value="ECO:0007669"/>
    <property type="project" value="UniProtKB-SubCell"/>
</dbReference>
<dbReference type="PANTHER" id="PTHR28234:SF1">
    <property type="entry name" value="NUCLEAR CONTROL OF ATPASE PROTEIN 2"/>
    <property type="match status" value="1"/>
</dbReference>
<sequence length="138" mass="15777">MHPIQNLLKGELAHALLIQIQKLKLDIETAMLELNQILRANEINFAILAALPAFFVSLLLIMLVRAWVKQVDWVSGFGGSHRNMADFEREWYQLSLVFCRGDIRKKSYGSGALEGHQVGSEWTMGFCRLLSFGKWLKE</sequence>
<evidence type="ECO:0000256" key="6">
    <source>
        <dbReference type="SAM" id="Phobius"/>
    </source>
</evidence>
<organism evidence="7 8">
    <name type="scientific">Vitis vinifera</name>
    <name type="common">Grape</name>
    <dbReference type="NCBI Taxonomy" id="29760"/>
    <lineage>
        <taxon>Eukaryota</taxon>
        <taxon>Viridiplantae</taxon>
        <taxon>Streptophyta</taxon>
        <taxon>Embryophyta</taxon>
        <taxon>Tracheophyta</taxon>
        <taxon>Spermatophyta</taxon>
        <taxon>Magnoliopsida</taxon>
        <taxon>eudicotyledons</taxon>
        <taxon>Gunneridae</taxon>
        <taxon>Pentapetalae</taxon>
        <taxon>rosids</taxon>
        <taxon>Vitales</taxon>
        <taxon>Vitaceae</taxon>
        <taxon>Viteae</taxon>
        <taxon>Vitis</taxon>
    </lineage>
</organism>
<name>A0A438I226_VITVI</name>
<evidence type="ECO:0000256" key="3">
    <source>
        <dbReference type="ARBA" id="ARBA00022989"/>
    </source>
</evidence>
<dbReference type="InterPro" id="IPR013946">
    <property type="entry name" value="NCA2-like"/>
</dbReference>
<keyword evidence="3 6" id="KW-1133">Transmembrane helix</keyword>
<evidence type="ECO:0000313" key="7">
    <source>
        <dbReference type="EMBL" id="RVW90757.1"/>
    </source>
</evidence>
<evidence type="ECO:0000256" key="4">
    <source>
        <dbReference type="ARBA" id="ARBA00023128"/>
    </source>
</evidence>
<evidence type="ECO:0000256" key="1">
    <source>
        <dbReference type="ARBA" id="ARBA00004225"/>
    </source>
</evidence>
<dbReference type="Proteomes" id="UP000288805">
    <property type="component" value="Unassembled WGS sequence"/>
</dbReference>
<feature type="transmembrane region" description="Helical" evidence="6">
    <location>
        <begin position="43"/>
        <end position="64"/>
    </location>
</feature>
<evidence type="ECO:0000256" key="5">
    <source>
        <dbReference type="ARBA" id="ARBA00023136"/>
    </source>
</evidence>
<comment type="caution">
    <text evidence="7">The sequence shown here is derived from an EMBL/GenBank/DDBJ whole genome shotgun (WGS) entry which is preliminary data.</text>
</comment>
<dbReference type="Pfam" id="PF08637">
    <property type="entry name" value="NCA2"/>
    <property type="match status" value="1"/>
</dbReference>
<dbReference type="PANTHER" id="PTHR28234">
    <property type="entry name" value="NUCLEAR CONTROL OF ATPASE PROTEIN 2"/>
    <property type="match status" value="1"/>
</dbReference>
<evidence type="ECO:0000313" key="8">
    <source>
        <dbReference type="Proteomes" id="UP000288805"/>
    </source>
</evidence>
<reference evidence="7 8" key="1">
    <citation type="journal article" date="2018" name="PLoS Genet.">
        <title>Population sequencing reveals clonal diversity and ancestral inbreeding in the grapevine cultivar Chardonnay.</title>
        <authorList>
            <person name="Roach M.J."/>
            <person name="Johnson D.L."/>
            <person name="Bohlmann J."/>
            <person name="van Vuuren H.J."/>
            <person name="Jones S.J."/>
            <person name="Pretorius I.S."/>
            <person name="Schmidt S.A."/>
            <person name="Borneman A.R."/>
        </authorList>
    </citation>
    <scope>NUCLEOTIDE SEQUENCE [LARGE SCALE GENOMIC DNA]</scope>
    <source>
        <strain evidence="8">cv. Chardonnay</strain>
        <tissue evidence="7">Leaf</tissue>
    </source>
</reference>
<protein>
    <submittedName>
        <fullName evidence="7">Protein DGS1, mitochondrial</fullName>
    </submittedName>
</protein>